<dbReference type="InterPro" id="IPR029044">
    <property type="entry name" value="Nucleotide-diphossugar_trans"/>
</dbReference>
<evidence type="ECO:0000313" key="1">
    <source>
        <dbReference type="EMBL" id="SDH11937.1"/>
    </source>
</evidence>
<protein>
    <recommendedName>
        <fullName evidence="3">Hemolysin activation protein</fullName>
    </recommendedName>
</protein>
<evidence type="ECO:0008006" key="3">
    <source>
        <dbReference type="Google" id="ProtNLM"/>
    </source>
</evidence>
<name>A0A1G7ZTJ7_BACOV</name>
<organism evidence="1 2">
    <name type="scientific">Bacteroides ovatus</name>
    <dbReference type="NCBI Taxonomy" id="28116"/>
    <lineage>
        <taxon>Bacteria</taxon>
        <taxon>Pseudomonadati</taxon>
        <taxon>Bacteroidota</taxon>
        <taxon>Bacteroidia</taxon>
        <taxon>Bacteroidales</taxon>
        <taxon>Bacteroidaceae</taxon>
        <taxon>Bacteroides</taxon>
    </lineage>
</organism>
<dbReference type="AlphaFoldDB" id="A0A1G7ZTJ7"/>
<sequence length="340" mass="40684">MNMKSALVDVPVLILFFNRPQQLSQVFEQVKKARPSRLFLYQDGARNERDLPGIEACREIVSQIDWECEVERLYQEKNFGCDPSEYISQKWAFSKVDKCIVLEDDDVPAVSFFQFCKEMLDKYEHDTRISMIAGFNPEEITQDMPYDYFFTTTFSIWGWASWKRVVDQWDEFYNFLDDSFNMQQLEQLIKERKFRSDFIYMCQRHREQQKAFYETIFHASILFNSGLSIVPTRNMINNLGATADSTHFAGSIHTLPKGYRRIFTMKRYEVDFPLKHPRYVIENVAYKESVYRIMGWDHPWIKIGRSFEELFLNLKYGNFSIITKAVKNRINKWLKRNKHH</sequence>
<dbReference type="RefSeq" id="WP_176553135.1">
    <property type="nucleotide sequence ID" value="NZ_FNDO01000001.1"/>
</dbReference>
<dbReference type="EMBL" id="FNDO01000001">
    <property type="protein sequence ID" value="SDH11937.1"/>
    <property type="molecule type" value="Genomic_DNA"/>
</dbReference>
<dbReference type="Gene3D" id="3.90.550.10">
    <property type="entry name" value="Spore Coat Polysaccharide Biosynthesis Protein SpsA, Chain A"/>
    <property type="match status" value="1"/>
</dbReference>
<dbReference type="Proteomes" id="UP000181870">
    <property type="component" value="Unassembled WGS sequence"/>
</dbReference>
<reference evidence="1 2" key="1">
    <citation type="submission" date="2016-10" db="EMBL/GenBank/DDBJ databases">
        <authorList>
            <person name="de Groot N.N."/>
        </authorList>
    </citation>
    <scope>NUCLEOTIDE SEQUENCE [LARGE SCALE GENOMIC DNA]</scope>
    <source>
        <strain evidence="1 2">NLAE-zl-C57</strain>
    </source>
</reference>
<dbReference type="SUPFAM" id="SSF53448">
    <property type="entry name" value="Nucleotide-diphospho-sugar transferases"/>
    <property type="match status" value="1"/>
</dbReference>
<accession>A0A1G7ZTJ7</accession>
<evidence type="ECO:0000313" key="2">
    <source>
        <dbReference type="Proteomes" id="UP000181870"/>
    </source>
</evidence>
<proteinExistence type="predicted"/>
<gene>
    <name evidence="1" type="ORF">SAMN05192582_1001212</name>
</gene>